<dbReference type="EMBL" id="CP046052">
    <property type="protein sequence ID" value="QGM44476.1"/>
    <property type="molecule type" value="Genomic_DNA"/>
</dbReference>
<dbReference type="OrthoDB" id="8451784at2"/>
<keyword evidence="1" id="KW-1133">Transmembrane helix</keyword>
<sequence>MTQEQPQKQQPQRPPQYRISKGLYLLAAGVMALWVFVTFFFRNPYTQAVTNDFYDKHPYDETSVWVLVLVIIPMMGLAAYVSWVRRKRG</sequence>
<evidence type="ECO:0000256" key="1">
    <source>
        <dbReference type="SAM" id="Phobius"/>
    </source>
</evidence>
<proteinExistence type="predicted"/>
<dbReference type="AlphaFoldDB" id="A0A6B8K8V1"/>
<keyword evidence="1" id="KW-0472">Membrane</keyword>
<dbReference type="RefSeq" id="WP_136494778.1">
    <property type="nucleotide sequence ID" value="NZ_CP046052.1"/>
</dbReference>
<name>A0A6B8K8V1_9HYPH</name>
<reference evidence="2 3" key="1">
    <citation type="submission" date="2019-11" db="EMBL/GenBank/DDBJ databases">
        <title>The genome sequence of Methylocystis heyeri.</title>
        <authorList>
            <person name="Oshkin I.Y."/>
            <person name="Miroshnikov K."/>
            <person name="Dedysh S.N."/>
        </authorList>
    </citation>
    <scope>NUCLEOTIDE SEQUENCE [LARGE SCALE GENOMIC DNA]</scope>
    <source>
        <strain evidence="2 3">H2</strain>
    </source>
</reference>
<dbReference type="Proteomes" id="UP000309061">
    <property type="component" value="Chromosome"/>
</dbReference>
<evidence type="ECO:0008006" key="4">
    <source>
        <dbReference type="Google" id="ProtNLM"/>
    </source>
</evidence>
<accession>A0A6B8K8V1</accession>
<keyword evidence="1" id="KW-0812">Transmembrane</keyword>
<evidence type="ECO:0000313" key="3">
    <source>
        <dbReference type="Proteomes" id="UP000309061"/>
    </source>
</evidence>
<organism evidence="2 3">
    <name type="scientific">Methylocystis heyeri</name>
    <dbReference type="NCBI Taxonomy" id="391905"/>
    <lineage>
        <taxon>Bacteria</taxon>
        <taxon>Pseudomonadati</taxon>
        <taxon>Pseudomonadota</taxon>
        <taxon>Alphaproteobacteria</taxon>
        <taxon>Hyphomicrobiales</taxon>
        <taxon>Methylocystaceae</taxon>
        <taxon>Methylocystis</taxon>
    </lineage>
</organism>
<feature type="transmembrane region" description="Helical" evidence="1">
    <location>
        <begin position="21"/>
        <end position="42"/>
    </location>
</feature>
<gene>
    <name evidence="2" type="ORF">H2LOC_001495</name>
</gene>
<protein>
    <recommendedName>
        <fullName evidence="4">DUF3955 domain-containing protein</fullName>
    </recommendedName>
</protein>
<dbReference type="KEGG" id="mhey:H2LOC_001495"/>
<feature type="transmembrane region" description="Helical" evidence="1">
    <location>
        <begin position="62"/>
        <end position="83"/>
    </location>
</feature>
<keyword evidence="3" id="KW-1185">Reference proteome</keyword>
<evidence type="ECO:0000313" key="2">
    <source>
        <dbReference type="EMBL" id="QGM44476.1"/>
    </source>
</evidence>